<dbReference type="STRING" id="1472767.AOX59_18415"/>
<dbReference type="EMBL" id="CP013862">
    <property type="protein sequence ID" value="ALX50378.1"/>
    <property type="molecule type" value="Genomic_DNA"/>
</dbReference>
<name>A0A0U4GCC0_9BACI</name>
<keyword evidence="2 3" id="KW-0802">TPR repeat</keyword>
<dbReference type="RefSeq" id="WP_068447831.1">
    <property type="nucleotide sequence ID" value="NZ_CP013862.1"/>
</dbReference>
<keyword evidence="5" id="KW-1185">Reference proteome</keyword>
<dbReference type="InterPro" id="IPR019734">
    <property type="entry name" value="TPR_rpt"/>
</dbReference>
<gene>
    <name evidence="4" type="ORF">AOX59_18415</name>
</gene>
<dbReference type="Proteomes" id="UP000050331">
    <property type="component" value="Chromosome"/>
</dbReference>
<evidence type="ECO:0000256" key="2">
    <source>
        <dbReference type="ARBA" id="ARBA00022803"/>
    </source>
</evidence>
<reference evidence="4 5" key="1">
    <citation type="submission" date="2016-01" db="EMBL/GenBank/DDBJ databases">
        <title>Complete genome sequence of strain Lentibacillus amyloliquefaciens LAM0015T isolated from saline sediment.</title>
        <authorList>
            <person name="Wang J.-L."/>
            <person name="He M.-X."/>
        </authorList>
    </citation>
    <scope>NUCLEOTIDE SEQUENCE [LARGE SCALE GENOMIC DNA]</scope>
    <source>
        <strain evidence="4 5">LAM0015</strain>
    </source>
</reference>
<organism evidence="4 5">
    <name type="scientific">Lentibacillus amyloliquefaciens</name>
    <dbReference type="NCBI Taxonomy" id="1472767"/>
    <lineage>
        <taxon>Bacteria</taxon>
        <taxon>Bacillati</taxon>
        <taxon>Bacillota</taxon>
        <taxon>Bacilli</taxon>
        <taxon>Bacillales</taxon>
        <taxon>Bacillaceae</taxon>
        <taxon>Lentibacillus</taxon>
    </lineage>
</organism>
<evidence type="ECO:0008006" key="6">
    <source>
        <dbReference type="Google" id="ProtNLM"/>
    </source>
</evidence>
<evidence type="ECO:0000256" key="3">
    <source>
        <dbReference type="PROSITE-ProRule" id="PRU00339"/>
    </source>
</evidence>
<dbReference type="PANTHER" id="PTHR44227">
    <property type="match status" value="1"/>
</dbReference>
<protein>
    <recommendedName>
        <fullName evidence="6">Tetratricopeptide repeat protein</fullName>
    </recommendedName>
</protein>
<dbReference type="KEGG" id="lao:AOX59_18415"/>
<evidence type="ECO:0000313" key="5">
    <source>
        <dbReference type="Proteomes" id="UP000050331"/>
    </source>
</evidence>
<sequence length="336" mass="39539">MQESDNRVQRFNENIIPFIPDGDFYFTKGAEAFQKHKFDVATKWLHKAIETDPENPLYQCQMSIVYTEIGAFHAANQLLNDVLTSTDDHYPDCYYLLANNYAHLGLLNEAKKHAKIYLDQATDGDFSADAEHLLDLMHIDEEDDNNEWQFDEEDELLVYQETIFHHMENNAWNEALPLLEEMLALFPEHQSIKHDYTYALFAVGYTEDAIRMELEVLSEHPDSLNSHSNLVMFYYETGRKKEYEWHLNQLLNVYPMREQQKLRVAVTFARTGAFNQAYSRFKQLAKWQLKSHLSYFKWYSITAYNLGEPAKALSLWKEGCKRHPQLAEQEGPWKTE</sequence>
<feature type="repeat" description="TPR" evidence="3">
    <location>
        <begin position="22"/>
        <end position="55"/>
    </location>
</feature>
<evidence type="ECO:0000313" key="4">
    <source>
        <dbReference type="EMBL" id="ALX50378.1"/>
    </source>
</evidence>
<dbReference type="GO" id="GO:0000030">
    <property type="term" value="F:mannosyltransferase activity"/>
    <property type="evidence" value="ECO:0007669"/>
    <property type="project" value="TreeGrafter"/>
</dbReference>
<dbReference type="InterPro" id="IPR011990">
    <property type="entry name" value="TPR-like_helical_dom_sf"/>
</dbReference>
<dbReference type="AlphaFoldDB" id="A0A0U4GCC0"/>
<keyword evidence="1" id="KW-0677">Repeat</keyword>
<dbReference type="OrthoDB" id="600613at2"/>
<dbReference type="GO" id="GO:0035269">
    <property type="term" value="P:protein O-linked glycosylation via mannose"/>
    <property type="evidence" value="ECO:0007669"/>
    <property type="project" value="TreeGrafter"/>
</dbReference>
<evidence type="ECO:0000256" key="1">
    <source>
        <dbReference type="ARBA" id="ARBA00022737"/>
    </source>
</evidence>
<dbReference type="SUPFAM" id="SSF48452">
    <property type="entry name" value="TPR-like"/>
    <property type="match status" value="1"/>
</dbReference>
<dbReference type="PANTHER" id="PTHR44227:SF3">
    <property type="entry name" value="PROTEIN O-MANNOSYL-TRANSFERASE TMTC4"/>
    <property type="match status" value="1"/>
</dbReference>
<dbReference type="InterPro" id="IPR052346">
    <property type="entry name" value="O-mannosyl-transferase_TMTC"/>
</dbReference>
<dbReference type="PROSITE" id="PS50005">
    <property type="entry name" value="TPR"/>
    <property type="match status" value="1"/>
</dbReference>
<proteinExistence type="predicted"/>
<dbReference type="Gene3D" id="1.25.40.10">
    <property type="entry name" value="Tetratricopeptide repeat domain"/>
    <property type="match status" value="2"/>
</dbReference>
<dbReference type="GO" id="GO:0030968">
    <property type="term" value="P:endoplasmic reticulum unfolded protein response"/>
    <property type="evidence" value="ECO:0007669"/>
    <property type="project" value="TreeGrafter"/>
</dbReference>
<accession>A0A0U4GCC0</accession>